<accession>A0A443RVZ2</accession>
<feature type="non-terminal residue" evidence="2">
    <location>
        <position position="123"/>
    </location>
</feature>
<gene>
    <name evidence="2" type="ORF">B4U80_14412</name>
</gene>
<sequence length="123" mass="14399">MIFSAAFNNKTIPGPGKVPLLGSLSIVFFFISNFRNKNFTTITYELFDRLEEKYREFGIISLKLFGVSINLVTKPDLIKFFFKNYNSFSKQNYVLQKGELFIPNTLLVASPNYWRLKRKFYSP</sequence>
<name>A0A443RVZ2_9ACAR</name>
<dbReference type="EMBL" id="NCKV01025262">
    <property type="protein sequence ID" value="RWS19526.1"/>
    <property type="molecule type" value="Genomic_DNA"/>
</dbReference>
<dbReference type="GO" id="GO:0005506">
    <property type="term" value="F:iron ion binding"/>
    <property type="evidence" value="ECO:0007669"/>
    <property type="project" value="InterPro"/>
</dbReference>
<evidence type="ECO:0000313" key="2">
    <source>
        <dbReference type="EMBL" id="RWS19526.1"/>
    </source>
</evidence>
<proteinExistence type="predicted"/>
<dbReference type="GO" id="GO:0016705">
    <property type="term" value="F:oxidoreductase activity, acting on paired donors, with incorporation or reduction of molecular oxygen"/>
    <property type="evidence" value="ECO:0007669"/>
    <property type="project" value="InterPro"/>
</dbReference>
<dbReference type="SUPFAM" id="SSF48264">
    <property type="entry name" value="Cytochrome P450"/>
    <property type="match status" value="1"/>
</dbReference>
<dbReference type="OrthoDB" id="3945418at2759"/>
<dbReference type="Gene3D" id="1.10.630.10">
    <property type="entry name" value="Cytochrome P450"/>
    <property type="match status" value="1"/>
</dbReference>
<comment type="caution">
    <text evidence="2">The sequence shown here is derived from an EMBL/GenBank/DDBJ whole genome shotgun (WGS) entry which is preliminary data.</text>
</comment>
<organism evidence="2 3">
    <name type="scientific">Leptotrombidium deliense</name>
    <dbReference type="NCBI Taxonomy" id="299467"/>
    <lineage>
        <taxon>Eukaryota</taxon>
        <taxon>Metazoa</taxon>
        <taxon>Ecdysozoa</taxon>
        <taxon>Arthropoda</taxon>
        <taxon>Chelicerata</taxon>
        <taxon>Arachnida</taxon>
        <taxon>Acari</taxon>
        <taxon>Acariformes</taxon>
        <taxon>Trombidiformes</taxon>
        <taxon>Prostigmata</taxon>
        <taxon>Anystina</taxon>
        <taxon>Parasitengona</taxon>
        <taxon>Trombiculoidea</taxon>
        <taxon>Trombiculidae</taxon>
        <taxon>Leptotrombidium</taxon>
    </lineage>
</organism>
<protein>
    <submittedName>
        <fullName evidence="2">Uncharacterized protein</fullName>
    </submittedName>
</protein>
<reference evidence="2 3" key="1">
    <citation type="journal article" date="2018" name="Gigascience">
        <title>Genomes of trombidid mites reveal novel predicted allergens and laterally-transferred genes associated with secondary metabolism.</title>
        <authorList>
            <person name="Dong X."/>
            <person name="Chaisiri K."/>
            <person name="Xia D."/>
            <person name="Armstrong S.D."/>
            <person name="Fang Y."/>
            <person name="Donnelly M.J."/>
            <person name="Kadowaki T."/>
            <person name="McGarry J.W."/>
            <person name="Darby A.C."/>
            <person name="Makepeace B.L."/>
        </authorList>
    </citation>
    <scope>NUCLEOTIDE SEQUENCE [LARGE SCALE GENOMIC DNA]</scope>
    <source>
        <strain evidence="2">UoL-UT</strain>
    </source>
</reference>
<evidence type="ECO:0000256" key="1">
    <source>
        <dbReference type="ARBA" id="ARBA00023033"/>
    </source>
</evidence>
<keyword evidence="1" id="KW-0560">Oxidoreductase</keyword>
<keyword evidence="3" id="KW-1185">Reference proteome</keyword>
<dbReference type="AlphaFoldDB" id="A0A443RVZ2"/>
<evidence type="ECO:0000313" key="3">
    <source>
        <dbReference type="Proteomes" id="UP000288716"/>
    </source>
</evidence>
<dbReference type="GO" id="GO:0020037">
    <property type="term" value="F:heme binding"/>
    <property type="evidence" value="ECO:0007669"/>
    <property type="project" value="InterPro"/>
</dbReference>
<dbReference type="GO" id="GO:0004497">
    <property type="term" value="F:monooxygenase activity"/>
    <property type="evidence" value="ECO:0007669"/>
    <property type="project" value="UniProtKB-KW"/>
</dbReference>
<dbReference type="Proteomes" id="UP000288716">
    <property type="component" value="Unassembled WGS sequence"/>
</dbReference>
<dbReference type="InterPro" id="IPR036396">
    <property type="entry name" value="Cyt_P450_sf"/>
</dbReference>
<keyword evidence="1" id="KW-0503">Monooxygenase</keyword>
<dbReference type="VEuPathDB" id="VectorBase:LDEU012514"/>